<dbReference type="SUPFAM" id="SSF47406">
    <property type="entry name" value="SinR repressor dimerisation domain-like"/>
    <property type="match status" value="1"/>
</dbReference>
<name>A0A3D8PLT1_9BACI</name>
<dbReference type="Pfam" id="PF08671">
    <property type="entry name" value="SinI"/>
    <property type="match status" value="1"/>
</dbReference>
<dbReference type="AlphaFoldDB" id="A0A3D8PLT1"/>
<proteinExistence type="predicted"/>
<protein>
    <submittedName>
        <fullName evidence="2">Antirepressor SinI</fullName>
    </submittedName>
</protein>
<comment type="caution">
    <text evidence="2">The sequence shown here is derived from an EMBL/GenBank/DDBJ whole genome shotgun (WGS) entry which is preliminary data.</text>
</comment>
<evidence type="ECO:0000313" key="2">
    <source>
        <dbReference type="EMBL" id="RDW17053.1"/>
    </source>
</evidence>
<accession>A0A3D8PLT1</accession>
<evidence type="ECO:0000259" key="1">
    <source>
        <dbReference type="PROSITE" id="PS51500"/>
    </source>
</evidence>
<dbReference type="GO" id="GO:0006355">
    <property type="term" value="P:regulation of DNA-templated transcription"/>
    <property type="evidence" value="ECO:0007669"/>
    <property type="project" value="InterPro"/>
</dbReference>
<dbReference type="GO" id="GO:0046983">
    <property type="term" value="F:protein dimerization activity"/>
    <property type="evidence" value="ECO:0007669"/>
    <property type="project" value="InterPro"/>
</dbReference>
<dbReference type="InterPro" id="IPR036281">
    <property type="entry name" value="SinR/SinI_dimer_dom_sf"/>
</dbReference>
<dbReference type="OrthoDB" id="2721940at2"/>
<organism evidence="2 3">
    <name type="scientific">Oceanobacillus arenosus</name>
    <dbReference type="NCBI Taxonomy" id="1229153"/>
    <lineage>
        <taxon>Bacteria</taxon>
        <taxon>Bacillati</taxon>
        <taxon>Bacillota</taxon>
        <taxon>Bacilli</taxon>
        <taxon>Bacillales</taxon>
        <taxon>Bacillaceae</taxon>
        <taxon>Oceanobacillus</taxon>
    </lineage>
</organism>
<dbReference type="EMBL" id="PIOC01000023">
    <property type="protein sequence ID" value="RDW17053.1"/>
    <property type="molecule type" value="Genomic_DNA"/>
</dbReference>
<gene>
    <name evidence="2" type="ORF">CWR48_14935</name>
</gene>
<sequence length="54" mass="6161">MLDTDNSNLYDQDWINLIVQAKELGLSPADVKTFLKNAAYKQDENTYILDALNL</sequence>
<dbReference type="PROSITE" id="PS51500">
    <property type="entry name" value="SIN"/>
    <property type="match status" value="1"/>
</dbReference>
<keyword evidence="3" id="KW-1185">Reference proteome</keyword>
<dbReference type="Proteomes" id="UP000257143">
    <property type="component" value="Unassembled WGS sequence"/>
</dbReference>
<dbReference type="InterPro" id="IPR010981">
    <property type="entry name" value="SinR/SinI_dimer_dom"/>
</dbReference>
<evidence type="ECO:0000313" key="3">
    <source>
        <dbReference type="Proteomes" id="UP000257143"/>
    </source>
</evidence>
<reference evidence="3" key="1">
    <citation type="submission" date="2017-11" db="EMBL/GenBank/DDBJ databases">
        <authorList>
            <person name="Zhu W."/>
        </authorList>
    </citation>
    <scope>NUCLEOTIDE SEQUENCE [LARGE SCALE GENOMIC DNA]</scope>
    <source>
        <strain evidence="3">CAU 1183</strain>
    </source>
</reference>
<feature type="domain" description="Sin" evidence="1">
    <location>
        <begin position="1"/>
        <end position="39"/>
    </location>
</feature>